<dbReference type="AlphaFoldDB" id="A0A401T060"/>
<sequence length="236" mass="26928">CVLSFAEVESLGLNMELVCGEWRLFFLFLVLVNPIELVSFSQPSDSEFTFVLLPGREECFYQHAENNSSMELEYQVIGGAGLDVDFTVFSPVGEILVKESRKSDGVHMIEPTIIGDYKICFDNSFSTISEKLVFFEVIFDDAEEDWSEIVEPEELLDIKIDDIKESIGNMNTKLTKSVQIQAILRAFEARDRNLQESNLGRVNFWSAVNLGVMLVVSIVQVYMVKHLFDDRRKIQT</sequence>
<evidence type="ECO:0000313" key="12">
    <source>
        <dbReference type="EMBL" id="GCC36024.1"/>
    </source>
</evidence>
<dbReference type="InterPro" id="IPR015720">
    <property type="entry name" value="Emp24-like"/>
</dbReference>
<accession>A0A401T060</accession>
<proteinExistence type="inferred from homology"/>
<evidence type="ECO:0000256" key="8">
    <source>
        <dbReference type="ARBA" id="ARBA00023136"/>
    </source>
</evidence>
<protein>
    <recommendedName>
        <fullName evidence="11">GOLD domain-containing protein</fullName>
    </recommendedName>
</protein>
<feature type="domain" description="GOLD" evidence="11">
    <location>
        <begin position="57"/>
        <end position="139"/>
    </location>
</feature>
<dbReference type="GO" id="GO:0005789">
    <property type="term" value="C:endoplasmic reticulum membrane"/>
    <property type="evidence" value="ECO:0007669"/>
    <property type="project" value="UniProtKB-SubCell"/>
</dbReference>
<keyword evidence="7 10" id="KW-1133">Transmembrane helix</keyword>
<dbReference type="STRING" id="137246.A0A401T060"/>
<evidence type="ECO:0000256" key="3">
    <source>
        <dbReference type="ARBA" id="ARBA00004619"/>
    </source>
</evidence>
<evidence type="ECO:0000259" key="11">
    <source>
        <dbReference type="PROSITE" id="PS50866"/>
    </source>
</evidence>
<comment type="similarity">
    <text evidence="4 9">Belongs to the EMP24/GP25L family.</text>
</comment>
<evidence type="ECO:0000256" key="6">
    <source>
        <dbReference type="ARBA" id="ARBA00022729"/>
    </source>
</evidence>
<evidence type="ECO:0000256" key="7">
    <source>
        <dbReference type="ARBA" id="ARBA00022989"/>
    </source>
</evidence>
<keyword evidence="6" id="KW-0732">Signal</keyword>
<dbReference type="OMA" id="AGDYMIC"/>
<keyword evidence="13" id="KW-1185">Reference proteome</keyword>
<evidence type="ECO:0000313" key="13">
    <source>
        <dbReference type="Proteomes" id="UP000287033"/>
    </source>
</evidence>
<reference evidence="12 13" key="1">
    <citation type="journal article" date="2018" name="Nat. Ecol. Evol.">
        <title>Shark genomes provide insights into elasmobranch evolution and the origin of vertebrates.</title>
        <authorList>
            <person name="Hara Y"/>
            <person name="Yamaguchi K"/>
            <person name="Onimaru K"/>
            <person name="Kadota M"/>
            <person name="Koyanagi M"/>
            <person name="Keeley SD"/>
            <person name="Tatsumi K"/>
            <person name="Tanaka K"/>
            <person name="Motone F"/>
            <person name="Kageyama Y"/>
            <person name="Nozu R"/>
            <person name="Adachi N"/>
            <person name="Nishimura O"/>
            <person name="Nakagawa R"/>
            <person name="Tanegashima C"/>
            <person name="Kiyatake I"/>
            <person name="Matsumoto R"/>
            <person name="Murakumo K"/>
            <person name="Nishida K"/>
            <person name="Terakita A"/>
            <person name="Kuratani S"/>
            <person name="Sato K"/>
            <person name="Hyodo S Kuraku.S."/>
        </authorList>
    </citation>
    <scope>NUCLEOTIDE SEQUENCE [LARGE SCALE GENOMIC DNA]</scope>
</reference>
<dbReference type="PROSITE" id="PS50866">
    <property type="entry name" value="GOLD"/>
    <property type="match status" value="1"/>
</dbReference>
<name>A0A401T060_CHIPU</name>
<dbReference type="GO" id="GO:0033116">
    <property type="term" value="C:endoplasmic reticulum-Golgi intermediate compartment membrane"/>
    <property type="evidence" value="ECO:0007669"/>
    <property type="project" value="UniProtKB-SubCell"/>
</dbReference>
<dbReference type="InterPro" id="IPR036598">
    <property type="entry name" value="GOLD_dom_sf"/>
</dbReference>
<dbReference type="SMART" id="SM01190">
    <property type="entry name" value="EMP24_GP25L"/>
    <property type="match status" value="1"/>
</dbReference>
<dbReference type="GO" id="GO:0005794">
    <property type="term" value="C:Golgi apparatus"/>
    <property type="evidence" value="ECO:0007669"/>
    <property type="project" value="UniProtKB-SubCell"/>
</dbReference>
<comment type="caution">
    <text evidence="12">The sequence shown here is derived from an EMBL/GenBank/DDBJ whole genome shotgun (WGS) entry which is preliminary data.</text>
</comment>
<dbReference type="InterPro" id="IPR009038">
    <property type="entry name" value="GOLD_dom"/>
</dbReference>
<dbReference type="OrthoDB" id="5976732at2759"/>
<comment type="subcellular location">
    <subcellularLocation>
        <location evidence="1">Endoplasmic reticulum membrane</location>
        <topology evidence="1">Single-pass type I membrane protein</topology>
    </subcellularLocation>
    <subcellularLocation>
        <location evidence="2">Endoplasmic reticulum-Golgi intermediate compartment membrane</location>
        <topology evidence="2">Single-pass type I membrane protein</topology>
    </subcellularLocation>
    <subcellularLocation>
        <location evidence="3">Golgi apparatus</location>
        <location evidence="3">cis-Golgi network membrane</location>
        <topology evidence="3">Single-pass type I membrane protein</topology>
    </subcellularLocation>
    <subcellularLocation>
        <location evidence="9">Membrane</location>
        <topology evidence="9">Single-pass type I membrane protein</topology>
    </subcellularLocation>
</comment>
<dbReference type="PANTHER" id="PTHR22811">
    <property type="entry name" value="TRANSMEMBRANE EMP24 DOMAIN-CONTAINING PROTEIN"/>
    <property type="match status" value="1"/>
</dbReference>
<evidence type="ECO:0000256" key="9">
    <source>
        <dbReference type="RuleBase" id="RU003827"/>
    </source>
</evidence>
<evidence type="ECO:0000256" key="2">
    <source>
        <dbReference type="ARBA" id="ARBA00004151"/>
    </source>
</evidence>
<evidence type="ECO:0000256" key="10">
    <source>
        <dbReference type="SAM" id="Phobius"/>
    </source>
</evidence>
<organism evidence="12 13">
    <name type="scientific">Chiloscyllium punctatum</name>
    <name type="common">Brownbanded bambooshark</name>
    <name type="synonym">Hemiscyllium punctatum</name>
    <dbReference type="NCBI Taxonomy" id="137246"/>
    <lineage>
        <taxon>Eukaryota</taxon>
        <taxon>Metazoa</taxon>
        <taxon>Chordata</taxon>
        <taxon>Craniata</taxon>
        <taxon>Vertebrata</taxon>
        <taxon>Chondrichthyes</taxon>
        <taxon>Elasmobranchii</taxon>
        <taxon>Galeomorphii</taxon>
        <taxon>Galeoidea</taxon>
        <taxon>Orectolobiformes</taxon>
        <taxon>Hemiscylliidae</taxon>
        <taxon>Chiloscyllium</taxon>
    </lineage>
</organism>
<dbReference type="Proteomes" id="UP000287033">
    <property type="component" value="Unassembled WGS sequence"/>
</dbReference>
<dbReference type="SUPFAM" id="SSF101576">
    <property type="entry name" value="Supernatant protein factor (SPF), C-terminal domain"/>
    <property type="match status" value="1"/>
</dbReference>
<keyword evidence="5 9" id="KW-0812">Transmembrane</keyword>
<dbReference type="Pfam" id="PF01105">
    <property type="entry name" value="EMP24_GP25L"/>
    <property type="match status" value="1"/>
</dbReference>
<evidence type="ECO:0000256" key="4">
    <source>
        <dbReference type="ARBA" id="ARBA00007104"/>
    </source>
</evidence>
<gene>
    <name evidence="12" type="ORF">chiPu_0014515</name>
</gene>
<keyword evidence="8 10" id="KW-0472">Membrane</keyword>
<feature type="transmembrane region" description="Helical" evidence="10">
    <location>
        <begin position="204"/>
        <end position="224"/>
    </location>
</feature>
<evidence type="ECO:0000256" key="1">
    <source>
        <dbReference type="ARBA" id="ARBA00004115"/>
    </source>
</evidence>
<evidence type="ECO:0000256" key="5">
    <source>
        <dbReference type="ARBA" id="ARBA00022692"/>
    </source>
</evidence>
<dbReference type="EMBL" id="BEZZ01000775">
    <property type="protein sequence ID" value="GCC36024.1"/>
    <property type="molecule type" value="Genomic_DNA"/>
</dbReference>
<feature type="non-terminal residue" evidence="12">
    <location>
        <position position="1"/>
    </location>
</feature>